<dbReference type="EC" id="2.2.1.1" evidence="4"/>
<feature type="non-terminal residue" evidence="11">
    <location>
        <position position="470"/>
    </location>
</feature>
<dbReference type="Proteomes" id="UP000703893">
    <property type="component" value="Unassembled WGS sequence"/>
</dbReference>
<dbReference type="AlphaFoldDB" id="A0A938BPB2"/>
<keyword evidence="8" id="KW-0786">Thiamine pyrophosphate</keyword>
<evidence type="ECO:0000256" key="8">
    <source>
        <dbReference type="ARBA" id="ARBA00023052"/>
    </source>
</evidence>
<evidence type="ECO:0000256" key="9">
    <source>
        <dbReference type="ARBA" id="ARBA00049473"/>
    </source>
</evidence>
<protein>
    <recommendedName>
        <fullName evidence="4">transketolase</fullName>
        <ecNumber evidence="4">2.2.1.1</ecNumber>
    </recommendedName>
</protein>
<dbReference type="Pfam" id="PF02779">
    <property type="entry name" value="Transket_pyr"/>
    <property type="match status" value="1"/>
</dbReference>
<evidence type="ECO:0000256" key="5">
    <source>
        <dbReference type="ARBA" id="ARBA00022679"/>
    </source>
</evidence>
<dbReference type="PANTHER" id="PTHR43522:SF2">
    <property type="entry name" value="TRANSKETOLASE 1-RELATED"/>
    <property type="match status" value="1"/>
</dbReference>
<dbReference type="SUPFAM" id="SSF52518">
    <property type="entry name" value="Thiamin diphosphate-binding fold (THDP-binding)"/>
    <property type="match status" value="2"/>
</dbReference>
<dbReference type="CDD" id="cd07033">
    <property type="entry name" value="TPP_PYR_DXS_TK_like"/>
    <property type="match status" value="1"/>
</dbReference>
<dbReference type="PANTHER" id="PTHR43522">
    <property type="entry name" value="TRANSKETOLASE"/>
    <property type="match status" value="1"/>
</dbReference>
<keyword evidence="6" id="KW-0479">Metal-binding</keyword>
<accession>A0A938BPB2</accession>
<keyword evidence="5" id="KW-0808">Transferase</keyword>
<dbReference type="InterPro" id="IPR005475">
    <property type="entry name" value="Transketolase-like_Pyr-bd"/>
</dbReference>
<dbReference type="Pfam" id="PF00456">
    <property type="entry name" value="Transketolase_N"/>
    <property type="match status" value="1"/>
</dbReference>
<evidence type="ECO:0000256" key="2">
    <source>
        <dbReference type="ARBA" id="ARBA00001964"/>
    </source>
</evidence>
<evidence type="ECO:0000256" key="4">
    <source>
        <dbReference type="ARBA" id="ARBA00013152"/>
    </source>
</evidence>
<reference evidence="11 12" key="1">
    <citation type="submission" date="2019-03" db="EMBL/GenBank/DDBJ databases">
        <title>Lake Tanganyika Metagenome-Assembled Genomes (MAGs).</title>
        <authorList>
            <person name="Tran P."/>
        </authorList>
    </citation>
    <scope>NUCLEOTIDE SEQUENCE [LARGE SCALE GENOMIC DNA]</scope>
    <source>
        <strain evidence="11">K_DeepCast_65m_m2_236</strain>
    </source>
</reference>
<dbReference type="InterPro" id="IPR005474">
    <property type="entry name" value="Transketolase_N"/>
</dbReference>
<name>A0A938BPB2_9BACT</name>
<dbReference type="GO" id="GO:0006098">
    <property type="term" value="P:pentose-phosphate shunt"/>
    <property type="evidence" value="ECO:0007669"/>
    <property type="project" value="TreeGrafter"/>
</dbReference>
<dbReference type="PROSITE" id="PS00801">
    <property type="entry name" value="TRANSKETOLASE_1"/>
    <property type="match status" value="1"/>
</dbReference>
<evidence type="ECO:0000259" key="10">
    <source>
        <dbReference type="SMART" id="SM00861"/>
    </source>
</evidence>
<proteinExistence type="inferred from homology"/>
<evidence type="ECO:0000313" key="12">
    <source>
        <dbReference type="Proteomes" id="UP000703893"/>
    </source>
</evidence>
<dbReference type="GO" id="GO:0004802">
    <property type="term" value="F:transketolase activity"/>
    <property type="evidence" value="ECO:0007669"/>
    <property type="project" value="UniProtKB-EC"/>
</dbReference>
<evidence type="ECO:0000313" key="11">
    <source>
        <dbReference type="EMBL" id="MBM3275959.1"/>
    </source>
</evidence>
<dbReference type="Gene3D" id="3.40.50.970">
    <property type="match status" value="2"/>
</dbReference>
<keyword evidence="7" id="KW-0460">Magnesium</keyword>
<evidence type="ECO:0000256" key="3">
    <source>
        <dbReference type="ARBA" id="ARBA00007131"/>
    </source>
</evidence>
<dbReference type="GO" id="GO:0005829">
    <property type="term" value="C:cytosol"/>
    <property type="evidence" value="ECO:0007669"/>
    <property type="project" value="TreeGrafter"/>
</dbReference>
<evidence type="ECO:0000256" key="1">
    <source>
        <dbReference type="ARBA" id="ARBA00001946"/>
    </source>
</evidence>
<dbReference type="EMBL" id="VGJX01000796">
    <property type="protein sequence ID" value="MBM3275959.1"/>
    <property type="molecule type" value="Genomic_DNA"/>
</dbReference>
<comment type="caution">
    <text evidence="11">The sequence shown here is derived from an EMBL/GenBank/DDBJ whole genome shotgun (WGS) entry which is preliminary data.</text>
</comment>
<dbReference type="InterPro" id="IPR033247">
    <property type="entry name" value="Transketolase_fam"/>
</dbReference>
<comment type="cofactor">
    <cofactor evidence="2">
        <name>thiamine diphosphate</name>
        <dbReference type="ChEBI" id="CHEBI:58937"/>
    </cofactor>
</comment>
<dbReference type="SMART" id="SM00861">
    <property type="entry name" value="Transket_pyr"/>
    <property type="match status" value="1"/>
</dbReference>
<evidence type="ECO:0000256" key="6">
    <source>
        <dbReference type="ARBA" id="ARBA00022723"/>
    </source>
</evidence>
<dbReference type="CDD" id="cd02012">
    <property type="entry name" value="TPP_TK"/>
    <property type="match status" value="1"/>
</dbReference>
<dbReference type="FunFam" id="3.40.50.970:FF:000004">
    <property type="entry name" value="Transketolase"/>
    <property type="match status" value="1"/>
</dbReference>
<evidence type="ECO:0000256" key="7">
    <source>
        <dbReference type="ARBA" id="ARBA00022842"/>
    </source>
</evidence>
<dbReference type="GO" id="GO:0046872">
    <property type="term" value="F:metal ion binding"/>
    <property type="evidence" value="ECO:0007669"/>
    <property type="project" value="UniProtKB-KW"/>
</dbReference>
<organism evidence="11 12">
    <name type="scientific">Candidatus Tanganyikabacteria bacterium</name>
    <dbReference type="NCBI Taxonomy" id="2961651"/>
    <lineage>
        <taxon>Bacteria</taxon>
        <taxon>Bacillati</taxon>
        <taxon>Candidatus Sericytochromatia</taxon>
        <taxon>Candidatus Tanganyikabacteria</taxon>
    </lineage>
</organism>
<feature type="domain" description="Transketolase-like pyrimidine-binding" evidence="10">
    <location>
        <begin position="361"/>
        <end position="470"/>
    </location>
</feature>
<dbReference type="InterPro" id="IPR049557">
    <property type="entry name" value="Transketolase_CS"/>
</dbReference>
<comment type="catalytic activity">
    <reaction evidence="9">
        <text>D-sedoheptulose 7-phosphate + D-glyceraldehyde 3-phosphate = aldehydo-D-ribose 5-phosphate + D-xylulose 5-phosphate</text>
        <dbReference type="Rhea" id="RHEA:10508"/>
        <dbReference type="ChEBI" id="CHEBI:57483"/>
        <dbReference type="ChEBI" id="CHEBI:57737"/>
        <dbReference type="ChEBI" id="CHEBI:58273"/>
        <dbReference type="ChEBI" id="CHEBI:59776"/>
        <dbReference type="EC" id="2.2.1.1"/>
    </reaction>
</comment>
<comment type="cofactor">
    <cofactor evidence="1">
        <name>Mg(2+)</name>
        <dbReference type="ChEBI" id="CHEBI:18420"/>
    </cofactor>
</comment>
<comment type="similarity">
    <text evidence="3">Belongs to the transketolase family.</text>
</comment>
<dbReference type="InterPro" id="IPR029061">
    <property type="entry name" value="THDP-binding"/>
</dbReference>
<sequence>MSTATKTLDALCVDTIRTLAIDAVQKADSGHPGLPMGAAPMAYVLWQRHLKHNPKDPRWADRDRFVLSAGHGCVLLYGLLHLTGYDVSMDDLKQFRQWESKTPGHPETLLTPGVEATTGPLGQGTANAVGMAIAERALAHRFNRPGFEVVNHRTFALVSDGDLMEGISGEASSIAGHLGLGKLTFLYDANEISLDGPTSLTYTEDVAKRYEAYGWQVFRVENGDTDLDAIDLALREAVADDSRPSIIIVRTTIGYGSPNKAGTSDAHGSPLGPEEVALTKKQLGWESGDAFHVPADAQAHFRSGSEQGARAQRDWEALFAGYEREYPDLAREWRRVQAGEIDLELESVLAKMPVWKAGDKEATRVAGGKALNILADLLPELIGGDADLSVSTNTRLKAFASFDGQTGAGRNIHFGVREHAMGSIANGMAYHGGVRPFTATFFAFSDYMRPSVRLAALNELPVIFVWTHDS</sequence>
<gene>
    <name evidence="11" type="ORF">FJZ00_12465</name>
</gene>